<accession>A0ABS5U4D1</accession>
<dbReference type="Gene3D" id="3.40.50.740">
    <property type="match status" value="1"/>
</dbReference>
<comment type="caution">
    <text evidence="7">The sequence shown here is derived from an EMBL/GenBank/DDBJ whole genome shotgun (WGS) entry which is preliminary data.</text>
</comment>
<dbReference type="InterPro" id="IPR041924">
    <property type="entry name" value="Formate_Dh-H_N"/>
</dbReference>
<name>A0ABS5U4D1_9BACT</name>
<dbReference type="InterPro" id="IPR009010">
    <property type="entry name" value="Asp_de-COase-like_dom_sf"/>
</dbReference>
<evidence type="ECO:0000313" key="7">
    <source>
        <dbReference type="EMBL" id="MBT1070508.1"/>
    </source>
</evidence>
<dbReference type="PANTHER" id="PTHR43105">
    <property type="entry name" value="RESPIRATORY NITRATE REDUCTASE"/>
    <property type="match status" value="1"/>
</dbReference>
<keyword evidence="1" id="KW-0004">4Fe-4S</keyword>
<dbReference type="EMBL" id="JAHDYS010000001">
    <property type="protein sequence ID" value="MBT1070508.1"/>
    <property type="molecule type" value="Genomic_DNA"/>
</dbReference>
<evidence type="ECO:0000256" key="2">
    <source>
        <dbReference type="ARBA" id="ARBA00022723"/>
    </source>
</evidence>
<dbReference type="CDD" id="cd02790">
    <property type="entry name" value="MopB_CT_Formate-Dh_H"/>
    <property type="match status" value="1"/>
</dbReference>
<dbReference type="Pfam" id="PF04879">
    <property type="entry name" value="Molybdop_Fe4S4"/>
    <property type="match status" value="1"/>
</dbReference>
<dbReference type="InterPro" id="IPR041925">
    <property type="entry name" value="CT_Formate-Dh_H"/>
</dbReference>
<dbReference type="PANTHER" id="PTHR43105:SF14">
    <property type="entry name" value="FORMATE DEHYDROGENASE H"/>
    <property type="match status" value="1"/>
</dbReference>
<organism evidence="7 8">
    <name type="scientific">Pelotalea chapellei</name>
    <dbReference type="NCBI Taxonomy" id="44671"/>
    <lineage>
        <taxon>Bacteria</taxon>
        <taxon>Pseudomonadati</taxon>
        <taxon>Thermodesulfobacteriota</taxon>
        <taxon>Desulfuromonadia</taxon>
        <taxon>Geobacterales</taxon>
        <taxon>Geobacteraceae</taxon>
        <taxon>Pelotalea</taxon>
    </lineage>
</organism>
<evidence type="ECO:0000259" key="6">
    <source>
        <dbReference type="PROSITE" id="PS51669"/>
    </source>
</evidence>
<evidence type="ECO:0000256" key="5">
    <source>
        <dbReference type="ARBA" id="ARBA00023014"/>
    </source>
</evidence>
<keyword evidence="2" id="KW-0479">Metal-binding</keyword>
<dbReference type="Gene3D" id="2.40.40.20">
    <property type="match status" value="1"/>
</dbReference>
<dbReference type="PROSITE" id="PS00490">
    <property type="entry name" value="MOLYBDOPTERIN_PROK_2"/>
    <property type="match status" value="1"/>
</dbReference>
<dbReference type="InterPro" id="IPR006478">
    <property type="entry name" value="Formate_DH_asu"/>
</dbReference>
<dbReference type="InterPro" id="IPR006656">
    <property type="entry name" value="Mopterin_OxRdtase"/>
</dbReference>
<evidence type="ECO:0000256" key="4">
    <source>
        <dbReference type="ARBA" id="ARBA00023004"/>
    </source>
</evidence>
<dbReference type="Gene3D" id="2.20.25.90">
    <property type="entry name" value="ADC-like domains"/>
    <property type="match status" value="1"/>
</dbReference>
<dbReference type="PROSITE" id="PS51669">
    <property type="entry name" value="4FE4S_MOW_BIS_MGD"/>
    <property type="match status" value="1"/>
</dbReference>
<dbReference type="Gene3D" id="3.40.228.10">
    <property type="entry name" value="Dimethylsulfoxide Reductase, domain 2"/>
    <property type="match status" value="1"/>
</dbReference>
<dbReference type="SUPFAM" id="SSF50692">
    <property type="entry name" value="ADC-like"/>
    <property type="match status" value="1"/>
</dbReference>
<evidence type="ECO:0000256" key="3">
    <source>
        <dbReference type="ARBA" id="ARBA00023002"/>
    </source>
</evidence>
<reference evidence="7 8" key="1">
    <citation type="submission" date="2021-05" db="EMBL/GenBank/DDBJ databases">
        <title>The draft genome of Geobacter chapellei DSM 13688.</title>
        <authorList>
            <person name="Xu Z."/>
            <person name="Masuda Y."/>
            <person name="Itoh H."/>
            <person name="Senoo K."/>
        </authorList>
    </citation>
    <scope>NUCLEOTIDE SEQUENCE [LARGE SCALE GENOMIC DNA]</scope>
    <source>
        <strain evidence="7 8">DSM 13688</strain>
    </source>
</reference>
<evidence type="ECO:0000313" key="8">
    <source>
        <dbReference type="Proteomes" id="UP000784128"/>
    </source>
</evidence>
<feature type="domain" description="4Fe-4S Mo/W bis-MGD-type" evidence="6">
    <location>
        <begin position="1"/>
        <end position="57"/>
    </location>
</feature>
<dbReference type="NCBIfam" id="TIGR01591">
    <property type="entry name" value="Fdh-alpha"/>
    <property type="match status" value="1"/>
</dbReference>
<dbReference type="Proteomes" id="UP000784128">
    <property type="component" value="Unassembled WGS sequence"/>
</dbReference>
<dbReference type="SUPFAM" id="SSF53706">
    <property type="entry name" value="Formate dehydrogenase/DMSO reductase, domains 1-3"/>
    <property type="match status" value="1"/>
</dbReference>
<keyword evidence="5" id="KW-0411">Iron-sulfur</keyword>
<dbReference type="InterPro" id="IPR050123">
    <property type="entry name" value="Prok_molybdopt-oxidoreductase"/>
</dbReference>
<keyword evidence="3" id="KW-0560">Oxidoreductase</keyword>
<sequence>MKRTLTVCPYCGTGCMFYLVSDSGRLIGVEPSTTHPVSRGGLCVKGWNAFGFVHHPDRLTTPLIRRDGKLHPASWDEALGLVAERLREIQERHGADSLMFASSAKATNEENYLLMKLARGVFGTNNIDHCARLCHSSTVTGLAETFGSGAMTNSIDCFDNTDLILIIGSNTTEQHPLIGSRILKAARRGTKLIVADNRLIRLARHADLHLRHNNGSDVALLNAMMQVIIAEGLEDREFIAARCENFEAFAASIADWTPERAAPLTGLQPGEIVAAARLFAGAKRAMIVYSMGITQHSHGVDNVRCCAALAMLTGNVGRPGTGVNPLRGQNNVQGGCDMGALPDVFSGYQKVSDPMVREKFTRAWGVDALPSTPGLPLTRAMDAAAEGKLHGMFFMGENPILSDPDQGHARHALKNLDFLVVQDIFLTETAALADVVLPAACYAEKEGTFTNTERRIQRVRKGVEPPGEAKADWEIICALAKQAGCDKMHYPDPSAVMDEIASVTPIYGGISYDRLDPLGLQWPCPDRDHPGTPILHIGRFNRGKGRFSPVIYRSPAELPDEEFPFVLTTGRTYFHWHTGTMTRRTHLLDREERRSFIEINPDDAARLGVRERDDVLIASRRGSVRAQARITGIVIPGVVFMPFHFTEGAANALTNNVLDPESSIPEFKVCAVQVRKAP</sequence>
<dbReference type="RefSeq" id="WP_214296250.1">
    <property type="nucleotide sequence ID" value="NZ_JAHDYS010000001.1"/>
</dbReference>
<keyword evidence="4" id="KW-0408">Iron</keyword>
<dbReference type="InterPro" id="IPR006657">
    <property type="entry name" value="MoPterin_dinucl-bd_dom"/>
</dbReference>
<dbReference type="SMART" id="SM00926">
    <property type="entry name" value="Molybdop_Fe4S4"/>
    <property type="match status" value="1"/>
</dbReference>
<dbReference type="Pfam" id="PF01568">
    <property type="entry name" value="Molydop_binding"/>
    <property type="match status" value="1"/>
</dbReference>
<dbReference type="InterPro" id="IPR006655">
    <property type="entry name" value="Mopterin_OxRdtase_prok_CS"/>
</dbReference>
<protein>
    <submittedName>
        <fullName evidence="7">Formate dehydrogenase subunit alpha</fullName>
    </submittedName>
</protein>
<dbReference type="CDD" id="cd02753">
    <property type="entry name" value="MopB_Formate-Dh-H"/>
    <property type="match status" value="1"/>
</dbReference>
<dbReference type="InterPro" id="IPR006963">
    <property type="entry name" value="Mopterin_OxRdtase_4Fe-4S_dom"/>
</dbReference>
<gene>
    <name evidence="7" type="primary">fdhF</name>
    <name evidence="7" type="ORF">KJB30_01800</name>
</gene>
<evidence type="ECO:0000256" key="1">
    <source>
        <dbReference type="ARBA" id="ARBA00022485"/>
    </source>
</evidence>
<keyword evidence="8" id="KW-1185">Reference proteome</keyword>
<dbReference type="Pfam" id="PF00384">
    <property type="entry name" value="Molybdopterin"/>
    <property type="match status" value="1"/>
</dbReference>
<proteinExistence type="predicted"/>